<proteinExistence type="predicted"/>
<feature type="signal peptide" evidence="1">
    <location>
        <begin position="1"/>
        <end position="18"/>
    </location>
</feature>
<dbReference type="Proteomes" id="UP000321938">
    <property type="component" value="Unassembled WGS sequence"/>
</dbReference>
<dbReference type="OrthoDB" id="1261237at2"/>
<feature type="domain" description="DUF6705" evidence="2">
    <location>
        <begin position="1"/>
        <end position="190"/>
    </location>
</feature>
<evidence type="ECO:0000313" key="4">
    <source>
        <dbReference type="Proteomes" id="UP000321938"/>
    </source>
</evidence>
<name>A0A5C7B941_9FLAO</name>
<evidence type="ECO:0000313" key="3">
    <source>
        <dbReference type="EMBL" id="TXE17903.1"/>
    </source>
</evidence>
<dbReference type="STRING" id="1123037.GCA_000425305_00179"/>
<reference evidence="3 4" key="1">
    <citation type="submission" date="2019-08" db="EMBL/GenBank/DDBJ databases">
        <title>Genome of Psychroserpens burtonensis ACAM 167.</title>
        <authorList>
            <person name="Bowman J.P."/>
        </authorList>
    </citation>
    <scope>NUCLEOTIDE SEQUENCE [LARGE SCALE GENOMIC DNA]</scope>
    <source>
        <strain evidence="3 4">ACAM 167</strain>
    </source>
</reference>
<comment type="caution">
    <text evidence="3">The sequence shown here is derived from an EMBL/GenBank/DDBJ whole genome shotgun (WGS) entry which is preliminary data.</text>
</comment>
<evidence type="ECO:0000256" key="1">
    <source>
        <dbReference type="SAM" id="SignalP"/>
    </source>
</evidence>
<dbReference type="InterPro" id="IPR046551">
    <property type="entry name" value="DUF6705"/>
</dbReference>
<dbReference type="AlphaFoldDB" id="A0A5C7B941"/>
<evidence type="ECO:0000259" key="2">
    <source>
        <dbReference type="Pfam" id="PF20448"/>
    </source>
</evidence>
<gene>
    <name evidence="3" type="ORF">ES692_08380</name>
</gene>
<dbReference type="RefSeq" id="WP_147231558.1">
    <property type="nucleotide sequence ID" value="NZ_VOSB01000010.1"/>
</dbReference>
<dbReference type="EMBL" id="VOSB01000010">
    <property type="protein sequence ID" value="TXE17903.1"/>
    <property type="molecule type" value="Genomic_DNA"/>
</dbReference>
<dbReference type="Pfam" id="PF20448">
    <property type="entry name" value="DUF6705"/>
    <property type="match status" value="1"/>
</dbReference>
<keyword evidence="4" id="KW-1185">Reference proteome</keyword>
<accession>A0A5C7B941</accession>
<sequence>MKLILIIIIALISITASSQVVELCNGVNEEDVVNGTYFKDINDTFTPFLGVWQYTNGNEIITFKIEKVTHFYNAETQMYEDFVIGNYSYSQDGGSSYTINTITPTLLDETPEGNPMYSSCVLYPDQKLDMTFYDVLLDKGFGVILFEFLPGSTTQMQTTLSNEKGAYGYFVGEPEPNFNFSIPTSFVVTKL</sequence>
<keyword evidence="1" id="KW-0732">Signal</keyword>
<organism evidence="3 4">
    <name type="scientific">Psychroserpens burtonensis</name>
    <dbReference type="NCBI Taxonomy" id="49278"/>
    <lineage>
        <taxon>Bacteria</taxon>
        <taxon>Pseudomonadati</taxon>
        <taxon>Bacteroidota</taxon>
        <taxon>Flavobacteriia</taxon>
        <taxon>Flavobacteriales</taxon>
        <taxon>Flavobacteriaceae</taxon>
        <taxon>Psychroserpens</taxon>
    </lineage>
</organism>
<feature type="chain" id="PRO_5022873362" description="DUF6705 domain-containing protein" evidence="1">
    <location>
        <begin position="19"/>
        <end position="191"/>
    </location>
</feature>
<protein>
    <recommendedName>
        <fullName evidence="2">DUF6705 domain-containing protein</fullName>
    </recommendedName>
</protein>